<feature type="transmembrane region" description="Helical" evidence="1">
    <location>
        <begin position="63"/>
        <end position="83"/>
    </location>
</feature>
<comment type="caution">
    <text evidence="2">The sequence shown here is derived from an EMBL/GenBank/DDBJ whole genome shotgun (WGS) entry which is preliminary data.</text>
</comment>
<keyword evidence="1" id="KW-1133">Transmembrane helix</keyword>
<keyword evidence="1" id="KW-0472">Membrane</keyword>
<dbReference type="InterPro" id="IPR046671">
    <property type="entry name" value="DUF6541"/>
</dbReference>
<dbReference type="EMBL" id="PDEV01000006">
    <property type="protein sequence ID" value="PEN15432.1"/>
    <property type="molecule type" value="Genomic_DNA"/>
</dbReference>
<proteinExistence type="predicted"/>
<evidence type="ECO:0000313" key="3">
    <source>
        <dbReference type="Proteomes" id="UP000219947"/>
    </source>
</evidence>
<dbReference type="Proteomes" id="UP000219947">
    <property type="component" value="Unassembled WGS sequence"/>
</dbReference>
<feature type="transmembrane region" description="Helical" evidence="1">
    <location>
        <begin position="269"/>
        <end position="288"/>
    </location>
</feature>
<feature type="transmembrane region" description="Helical" evidence="1">
    <location>
        <begin position="295"/>
        <end position="311"/>
    </location>
</feature>
<name>A0A2A8D3A2_9MICC</name>
<evidence type="ECO:0000256" key="1">
    <source>
        <dbReference type="SAM" id="Phobius"/>
    </source>
</evidence>
<feature type="transmembrane region" description="Helical" evidence="1">
    <location>
        <begin position="120"/>
        <end position="141"/>
    </location>
</feature>
<feature type="transmembrane region" description="Helical" evidence="1">
    <location>
        <begin position="6"/>
        <end position="30"/>
    </location>
</feature>
<evidence type="ECO:0000313" key="2">
    <source>
        <dbReference type="EMBL" id="PEN15432.1"/>
    </source>
</evidence>
<accession>A0A2A8D3A2</accession>
<dbReference type="AlphaFoldDB" id="A0A2A8D3A2"/>
<feature type="transmembrane region" description="Helical" evidence="1">
    <location>
        <begin position="505"/>
        <end position="522"/>
    </location>
</feature>
<protein>
    <submittedName>
        <fullName evidence="2">Uncharacterized protein</fullName>
    </submittedName>
</protein>
<feature type="transmembrane region" description="Helical" evidence="1">
    <location>
        <begin position="242"/>
        <end position="263"/>
    </location>
</feature>
<feature type="transmembrane region" description="Helical" evidence="1">
    <location>
        <begin position="464"/>
        <end position="484"/>
    </location>
</feature>
<sequence>METTWASLTIPLIVGALIILIPGLIVALAMRQRGVEALGLAAPISVGIFGVSAIFASKVGVRFSFLIPLAFAVILAGLGYLICRLLGSRGWLDFPAPQKRRDQQENTAIVRSGWFTPQTLAAGLSVLVGFILLYISIARAIGRPEYISQTYDVNFHLNAIRYMADTGDASSLTIANMTSGGEAPTFYPAVWHGIATVIYQVTGISVPATANLMSVLVGAVIWPLSVMYLVRSTMRASIPALLSVGVVSASFTAFPMLLIHFGVLYPNSLGLALLPTVLGLFAQLLRTVQARRIETVPALYMGFFMALGLALAHPNVLMTMLALALPIILVRAVLQIRAAWRGELKPLVCVIQLVLLAIYPITLNILWGIVRPPREAGGWEPTQWDSTAVGEALLNGQMSNGLLWTVSVLAFMGAYYLLRTRSIGVWLLLSWVYVMYFYVAARWMVWDDGRDWVLGVWYHDPFRLAANVPILAAPMAVVGVHAAYQWLKAVIAVLGERIAPLKEHGGIISLALAVILLIPLGINLQTDPNIQGYIKGTQERYLPKSDALLLSADERDVIEHLHDYVPTGETVIVQPWTGSAVTYALTGYKVTAAHPLYTATPDAREIYQHLNEAADNPAVCSAVQNSKAYYYLDFKGREINEEIRGDHHSQYPGLENLQQKGVAEPVYSKGEATLYRITACGTPQ</sequence>
<keyword evidence="3" id="KW-1185">Reference proteome</keyword>
<dbReference type="RefSeq" id="WP_098043121.1">
    <property type="nucleotide sequence ID" value="NZ_JAOVAQ010000003.1"/>
</dbReference>
<organism evidence="2 3">
    <name type="scientific">Rothia dentocariosa</name>
    <dbReference type="NCBI Taxonomy" id="2047"/>
    <lineage>
        <taxon>Bacteria</taxon>
        <taxon>Bacillati</taxon>
        <taxon>Actinomycetota</taxon>
        <taxon>Actinomycetes</taxon>
        <taxon>Micrococcales</taxon>
        <taxon>Micrococcaceae</taxon>
        <taxon>Rothia</taxon>
    </lineage>
</organism>
<feature type="transmembrane region" description="Helical" evidence="1">
    <location>
        <begin position="37"/>
        <end position="57"/>
    </location>
</feature>
<feature type="transmembrane region" description="Helical" evidence="1">
    <location>
        <begin position="346"/>
        <end position="370"/>
    </location>
</feature>
<feature type="transmembrane region" description="Helical" evidence="1">
    <location>
        <begin position="401"/>
        <end position="418"/>
    </location>
</feature>
<keyword evidence="1" id="KW-0812">Transmembrane</keyword>
<feature type="transmembrane region" description="Helical" evidence="1">
    <location>
        <begin position="212"/>
        <end position="230"/>
    </location>
</feature>
<feature type="transmembrane region" description="Helical" evidence="1">
    <location>
        <begin position="317"/>
        <end position="334"/>
    </location>
</feature>
<feature type="transmembrane region" description="Helical" evidence="1">
    <location>
        <begin position="425"/>
        <end position="444"/>
    </location>
</feature>
<reference evidence="2" key="1">
    <citation type="submission" date="2017-10" db="EMBL/GenBank/DDBJ databases">
        <title>Kefir isolates.</title>
        <authorList>
            <person name="Kim Y."/>
            <person name="Blasche S."/>
        </authorList>
    </citation>
    <scope>NUCLEOTIDE SEQUENCE [LARGE SCALE GENOMIC DNA]</scope>
    <source>
        <strain evidence="2">OG2-2</strain>
    </source>
</reference>
<dbReference type="Pfam" id="PF20176">
    <property type="entry name" value="DUF6541"/>
    <property type="match status" value="1"/>
</dbReference>
<gene>
    <name evidence="2" type="ORF">CRM92_10050</name>
</gene>